<reference evidence="2 3" key="1">
    <citation type="submission" date="2017-03" db="EMBL/GenBank/DDBJ databases">
        <title>Sulfur activation and transportation mechanism of thermophilic Archaea Acidianus manzaensis YN-25.</title>
        <authorList>
            <person name="Ma Y."/>
            <person name="Yang Y."/>
            <person name="Xia J."/>
        </authorList>
    </citation>
    <scope>NUCLEOTIDE SEQUENCE [LARGE SCALE GENOMIC DNA]</scope>
    <source>
        <strain evidence="2 3">YN-25</strain>
    </source>
</reference>
<keyword evidence="2" id="KW-0808">Transferase</keyword>
<keyword evidence="3" id="KW-1185">Reference proteome</keyword>
<evidence type="ECO:0000313" key="3">
    <source>
        <dbReference type="Proteomes" id="UP000193404"/>
    </source>
</evidence>
<dbReference type="AlphaFoldDB" id="A0A1W6K0V3"/>
<dbReference type="GO" id="GO:0008168">
    <property type="term" value="F:methyltransferase activity"/>
    <property type="evidence" value="ECO:0007669"/>
    <property type="project" value="UniProtKB-KW"/>
</dbReference>
<dbReference type="PANTHER" id="PTHR34203:SF15">
    <property type="entry name" value="SLL1173 PROTEIN"/>
    <property type="match status" value="1"/>
</dbReference>
<evidence type="ECO:0000313" key="2">
    <source>
        <dbReference type="EMBL" id="ARM76125.1"/>
    </source>
</evidence>
<dbReference type="STRING" id="282676.B6F84_08900"/>
<accession>A0A1W6K0V3</accession>
<dbReference type="Pfam" id="PF05050">
    <property type="entry name" value="Methyltransf_21"/>
    <property type="match status" value="1"/>
</dbReference>
<dbReference type="PANTHER" id="PTHR34203">
    <property type="entry name" value="METHYLTRANSFERASE, FKBM FAMILY PROTEIN"/>
    <property type="match status" value="1"/>
</dbReference>
<dbReference type="KEGG" id="aman:B6F84_08900"/>
<dbReference type="EMBL" id="CP020477">
    <property type="protein sequence ID" value="ARM76125.1"/>
    <property type="molecule type" value="Genomic_DNA"/>
</dbReference>
<dbReference type="GO" id="GO:0032259">
    <property type="term" value="P:methylation"/>
    <property type="evidence" value="ECO:0007669"/>
    <property type="project" value="UniProtKB-KW"/>
</dbReference>
<protein>
    <submittedName>
        <fullName evidence="2">FkbM family methyltransferase</fullName>
    </submittedName>
</protein>
<dbReference type="RefSeq" id="WP_148691908.1">
    <property type="nucleotide sequence ID" value="NZ_CP020477.1"/>
</dbReference>
<evidence type="ECO:0000259" key="1">
    <source>
        <dbReference type="Pfam" id="PF05050"/>
    </source>
</evidence>
<dbReference type="Gene3D" id="3.40.50.150">
    <property type="entry name" value="Vaccinia Virus protein VP39"/>
    <property type="match status" value="1"/>
</dbReference>
<dbReference type="CDD" id="cd02440">
    <property type="entry name" value="AdoMet_MTases"/>
    <property type="match status" value="1"/>
</dbReference>
<proteinExistence type="predicted"/>
<dbReference type="InterPro" id="IPR052514">
    <property type="entry name" value="SAM-dependent_MTase"/>
</dbReference>
<keyword evidence="2" id="KW-0489">Methyltransferase</keyword>
<sequence length="282" mass="32508">MFSGKYSEKRVKVTVDNYTLFLPLSAIREILLYAGNNKVESFYVDTKENCILINLDKIPINEIWGIRAYVNGWRFKNDVWVYKDVKLKHMIFTAYETFNDEEYYDTGIKGREVVDVGGGIGDTAVYFAKMGASKVITIEPLPILIEEIKTNLKLNNVEDKVVVLNAALASSKGKIKVPTNYNIYYSFAYKANDSGEIEVDKITLTDVLKIVNDPYLLKMDCEGCEYDIIMNDYENLNRFEKIIFEFHYPKKINEVLDKLGNDFMCEVKKGKVTYLIRCSKKT</sequence>
<feature type="domain" description="Methyltransferase FkbM" evidence="1">
    <location>
        <begin position="115"/>
        <end position="256"/>
    </location>
</feature>
<dbReference type="SUPFAM" id="SSF53335">
    <property type="entry name" value="S-adenosyl-L-methionine-dependent methyltransferases"/>
    <property type="match status" value="1"/>
</dbReference>
<dbReference type="OrthoDB" id="275825at2157"/>
<organism evidence="2 3">
    <name type="scientific">Acidianus manzaensis</name>
    <dbReference type="NCBI Taxonomy" id="282676"/>
    <lineage>
        <taxon>Archaea</taxon>
        <taxon>Thermoproteota</taxon>
        <taxon>Thermoprotei</taxon>
        <taxon>Sulfolobales</taxon>
        <taxon>Sulfolobaceae</taxon>
        <taxon>Acidianus</taxon>
    </lineage>
</organism>
<name>A0A1W6K0V3_9CREN</name>
<dbReference type="NCBIfam" id="TIGR01444">
    <property type="entry name" value="fkbM_fam"/>
    <property type="match status" value="1"/>
</dbReference>
<dbReference type="InterPro" id="IPR006342">
    <property type="entry name" value="FkbM_mtfrase"/>
</dbReference>
<gene>
    <name evidence="2" type="ORF">B6F84_08900</name>
</gene>
<dbReference type="Proteomes" id="UP000193404">
    <property type="component" value="Chromosome"/>
</dbReference>
<dbReference type="InterPro" id="IPR029063">
    <property type="entry name" value="SAM-dependent_MTases_sf"/>
</dbReference>
<dbReference type="GeneID" id="41591033"/>